<keyword evidence="2" id="KW-0408">Iron</keyword>
<reference evidence="9" key="1">
    <citation type="journal article" name="DNA Res.">
        <title>The physiological potential of anammox bacteria as revealed by their core genome structure.</title>
        <authorList>
            <person name="Okubo T."/>
            <person name="Toyoda A."/>
            <person name="Fukuhara K."/>
            <person name="Uchiyama I."/>
            <person name="Harigaya Y."/>
            <person name="Kuroiwa M."/>
            <person name="Suzuki T."/>
            <person name="Murakami Y."/>
            <person name="Suwa Y."/>
            <person name="Takami H."/>
        </authorList>
    </citation>
    <scope>NUCLEOTIDE SEQUENCE</scope>
    <source>
        <strain evidence="9">317325-3</strain>
    </source>
</reference>
<dbReference type="InterPro" id="IPR006657">
    <property type="entry name" value="MoPterin_dinucl-bd_dom"/>
</dbReference>
<accession>A0A809R2V4</accession>
<evidence type="ECO:0000259" key="7">
    <source>
        <dbReference type="Pfam" id="PF00384"/>
    </source>
</evidence>
<evidence type="ECO:0000256" key="3">
    <source>
        <dbReference type="ARBA" id="ARBA00022505"/>
    </source>
</evidence>
<dbReference type="SUPFAM" id="SSF53706">
    <property type="entry name" value="Formate dehydrogenase/DMSO reductase, domains 1-3"/>
    <property type="match status" value="1"/>
</dbReference>
<evidence type="ECO:0000313" key="9">
    <source>
        <dbReference type="EMBL" id="BBO21058.1"/>
    </source>
</evidence>
<evidence type="ECO:0000259" key="8">
    <source>
        <dbReference type="Pfam" id="PF01568"/>
    </source>
</evidence>
<dbReference type="Gene3D" id="3.40.50.740">
    <property type="match status" value="1"/>
</dbReference>
<comment type="similarity">
    <text evidence="1">Belongs to the prokaryotic molybdopterin-containing oxidoreductase family.</text>
</comment>
<dbReference type="AlphaFoldDB" id="A0A809R2V4"/>
<dbReference type="GO" id="GO:0043546">
    <property type="term" value="F:molybdopterin cofactor binding"/>
    <property type="evidence" value="ECO:0007669"/>
    <property type="project" value="InterPro"/>
</dbReference>
<evidence type="ECO:0000256" key="5">
    <source>
        <dbReference type="ARBA" id="ARBA00022729"/>
    </source>
</evidence>
<dbReference type="Gene3D" id="3.40.228.10">
    <property type="entry name" value="Dimethylsulfoxide Reductase, domain 2"/>
    <property type="match status" value="1"/>
</dbReference>
<evidence type="ECO:0000256" key="4">
    <source>
        <dbReference type="ARBA" id="ARBA00022723"/>
    </source>
</evidence>
<dbReference type="GO" id="GO:0046872">
    <property type="term" value="F:metal ion binding"/>
    <property type="evidence" value="ECO:0007669"/>
    <property type="project" value="UniProtKB-KW"/>
</dbReference>
<proteinExistence type="inferred from homology"/>
<dbReference type="EMBL" id="AP021857">
    <property type="protein sequence ID" value="BBO21058.1"/>
    <property type="molecule type" value="Genomic_DNA"/>
</dbReference>
<sequence>MESNQAKWVPTYCFNCVAGPDLLSVKVENGVATEVAPNFNGRGIHPGDGKPCVKAYGLIQKTYSPHRILSPMRRTNPKKGMDEDPRFEPISWDEALDIVAARLRDIRAKGVNDDAGLPRVAASFGHGGTPSNYMGTFPAFLSAWGAIDYSFGSGQGVKCTHSEHLYGEYWHRAFTVAADTPYTEYIISFGANVEVTGGVCAATRHAAARVRGMKRVYVEPHLGVTAAASAEWVPIKPKTDGAFMFALIHVMLHERPREDLDLPFLRDRTASPYLVGPNGYYLRDPDSGKPLLWDTRRNAAVPFDTPDTLPAIEGRFRVASAYEQGPDQDRWQYLDVDGETAFTKLVDHMRPYSPEWAEKVCEVPAERIRRIANEFVDHARIGETIEIDGEVLPFRPVSVTLGKTVNNGWGAFDCCWSRTVMAVLVGALEVPGGTLGTTVRINRPHEDRLQSVKPGEDGFMVHGLNPTDPERWVRRPANRNAHRTLVPLAGNGPWSQALGPTHLAWMWQKEAPEKLMTPAFPELWFTFRTNPAIAFWDTHGLTETIARFPFMVSFAYTIDETNWMADILLPEATDLESLQLIRLGRTKYIEQYWDHQGFILRQPVVDARGDTRDFTWISTELARRVGLIEEYNNAINRGAGTIRLRGEHYDFSLDPKVPHSVEEIWDAGCKAATAELSEGKEIRDLAWFKENGFYSKPWSRRGWYLYPKMVEHKLRFELPYQERLTRSGRELERRLHEQGIHWWDEQLTEYQFLPGWHDMPGKWERALINQGARPEDFPFWLLTTKSMQFHAGGNASIQLMDELSQNVRGHRGVVMNTRTAEKLGIEDGELVEVVSTVRTTRGPAILNQGIRPDTLLIIGQFDYWATPYAKDIKAPSLNTVAPMSLELTDATGSGSDVVRVALRKAA</sequence>
<dbReference type="Gene3D" id="3.30.200.210">
    <property type="match status" value="1"/>
</dbReference>
<gene>
    <name evidence="9" type="ORF">DSYM_17570</name>
</gene>
<keyword evidence="3" id="KW-0500">Molybdenum</keyword>
<dbReference type="GO" id="GO:0016491">
    <property type="term" value="F:oxidoreductase activity"/>
    <property type="evidence" value="ECO:0007669"/>
    <property type="project" value="UniProtKB-KW"/>
</dbReference>
<dbReference type="KEGG" id="ddz:DSYM_17570"/>
<dbReference type="InterPro" id="IPR006656">
    <property type="entry name" value="Mopterin_OxRdtase"/>
</dbReference>
<dbReference type="Gene3D" id="2.40.40.20">
    <property type="match status" value="1"/>
</dbReference>
<keyword evidence="2" id="KW-0004">4Fe-4S</keyword>
<dbReference type="InterPro" id="IPR041932">
    <property type="entry name" value="Phenylacetyl-CoA-OR_N"/>
</dbReference>
<dbReference type="GO" id="GO:0051539">
    <property type="term" value="F:4 iron, 4 sulfur cluster binding"/>
    <property type="evidence" value="ECO:0007669"/>
    <property type="project" value="UniProtKB-KW"/>
</dbReference>
<feature type="domain" description="Molybdopterin oxidoreductase" evidence="7">
    <location>
        <begin position="67"/>
        <end position="623"/>
    </location>
</feature>
<dbReference type="SUPFAM" id="SSF50692">
    <property type="entry name" value="ADC-like"/>
    <property type="match status" value="1"/>
</dbReference>
<dbReference type="PANTHER" id="PTHR43742:SF9">
    <property type="entry name" value="TETRATHIONATE REDUCTASE SUBUNIT A"/>
    <property type="match status" value="1"/>
</dbReference>
<dbReference type="CDD" id="cd02760">
    <property type="entry name" value="MopB_Phenylacetyl-CoA-OR"/>
    <property type="match status" value="1"/>
</dbReference>
<dbReference type="InterPro" id="IPR050612">
    <property type="entry name" value="Prok_Mopterin_Oxidored"/>
</dbReference>
<protein>
    <submittedName>
        <fullName evidence="9">Molybdopterin oxidoreductase</fullName>
    </submittedName>
</protein>
<dbReference type="Pfam" id="PF01568">
    <property type="entry name" value="Molydop_binding"/>
    <property type="match status" value="1"/>
</dbReference>
<dbReference type="PANTHER" id="PTHR43742">
    <property type="entry name" value="TRIMETHYLAMINE-N-OXIDE REDUCTASE"/>
    <property type="match status" value="1"/>
</dbReference>
<dbReference type="InterPro" id="IPR009010">
    <property type="entry name" value="Asp_de-COase-like_dom_sf"/>
</dbReference>
<dbReference type="Pfam" id="PF00384">
    <property type="entry name" value="Molybdopterin"/>
    <property type="match status" value="1"/>
</dbReference>
<keyword evidence="5" id="KW-0732">Signal</keyword>
<evidence type="ECO:0000313" key="10">
    <source>
        <dbReference type="Proteomes" id="UP000662914"/>
    </source>
</evidence>
<dbReference type="Proteomes" id="UP000662914">
    <property type="component" value="Chromosome"/>
</dbReference>
<keyword evidence="4" id="KW-0479">Metal-binding</keyword>
<name>A0A809R2V4_9PROT</name>
<evidence type="ECO:0000256" key="6">
    <source>
        <dbReference type="ARBA" id="ARBA00023002"/>
    </source>
</evidence>
<evidence type="ECO:0000256" key="1">
    <source>
        <dbReference type="ARBA" id="ARBA00010312"/>
    </source>
</evidence>
<organism evidence="9 10">
    <name type="scientific">Candidatus Desulfobacillus denitrificans</name>
    <dbReference type="NCBI Taxonomy" id="2608985"/>
    <lineage>
        <taxon>Bacteria</taxon>
        <taxon>Pseudomonadati</taxon>
        <taxon>Pseudomonadota</taxon>
        <taxon>Betaproteobacteria</taxon>
        <taxon>Candidatus Desulfobacillus</taxon>
    </lineage>
</organism>
<evidence type="ECO:0000256" key="2">
    <source>
        <dbReference type="ARBA" id="ARBA00022485"/>
    </source>
</evidence>
<keyword evidence="2" id="KW-0411">Iron-sulfur</keyword>
<keyword evidence="6" id="KW-0560">Oxidoreductase</keyword>
<feature type="domain" description="Molybdopterin dinucleotide-binding" evidence="8">
    <location>
        <begin position="806"/>
        <end position="863"/>
    </location>
</feature>